<evidence type="ECO:0000313" key="2">
    <source>
        <dbReference type="Proteomes" id="UP001241935"/>
    </source>
</evidence>
<proteinExistence type="predicted"/>
<dbReference type="AlphaFoldDB" id="A0AAW6UX05"/>
<sequence>MKIILIVLTLFGLNACKLEKPAQQVLHHHKICEGLITFFLKTQNLEGYKLLKKQVASGFSKNYTYHYRFEKNIHSKLMPTRANLNFQCYENPDQTIRIILLDGQNAFTILQIPKLDTRILKKITAYRNP</sequence>
<accession>A0AAW6UX05</accession>
<keyword evidence="1" id="KW-0614">Plasmid</keyword>
<evidence type="ECO:0000313" key="1">
    <source>
        <dbReference type="EMBL" id="MDK1685056.1"/>
    </source>
</evidence>
<reference evidence="1" key="1">
    <citation type="submission" date="2023-04" db="EMBL/GenBank/DDBJ databases">
        <title>The environmental microbiomes in feedlot watering bowls are a reservoir of florfenicol resistance for bovine respiratory disease pathogens.</title>
        <authorList>
            <person name="Kos D.W."/>
            <person name="Ruzzini A.C."/>
            <person name="Schreiner B."/>
            <person name="Jelinski M.D."/>
        </authorList>
    </citation>
    <scope>NUCLEOTIDE SEQUENCE</scope>
    <source>
        <strain evidence="1">WB3</strain>
        <plasmid evidence="1">unnamed1</plasmid>
    </source>
</reference>
<geneLocation type="plasmid" evidence="1">
    <name>unnamed1</name>
</geneLocation>
<protein>
    <recommendedName>
        <fullName evidence="3">Lipoprotein</fullName>
    </recommendedName>
</protein>
<evidence type="ECO:0008006" key="3">
    <source>
        <dbReference type="Google" id="ProtNLM"/>
    </source>
</evidence>
<name>A0AAW6UX05_9GAMM</name>
<dbReference type="Proteomes" id="UP001241935">
    <property type="component" value="Unassembled WGS sequence"/>
</dbReference>
<gene>
    <name evidence="1" type="ORF">QOR41_14795</name>
</gene>
<dbReference type="RefSeq" id="WP_284067881.1">
    <property type="nucleotide sequence ID" value="NZ_JASKNE010000005.1"/>
</dbReference>
<organism evidence="1 2">
    <name type="scientific">Acinetobacter terrestris</name>
    <dbReference type="NCBI Taxonomy" id="2529843"/>
    <lineage>
        <taxon>Bacteria</taxon>
        <taxon>Pseudomonadati</taxon>
        <taxon>Pseudomonadota</taxon>
        <taxon>Gammaproteobacteria</taxon>
        <taxon>Moraxellales</taxon>
        <taxon>Moraxellaceae</taxon>
        <taxon>Acinetobacter</taxon>
        <taxon>Acinetobacter Taxon 24</taxon>
    </lineage>
</organism>
<dbReference type="EMBL" id="JASKNE010000005">
    <property type="protein sequence ID" value="MDK1685056.1"/>
    <property type="molecule type" value="Genomic_DNA"/>
</dbReference>
<comment type="caution">
    <text evidence="1">The sequence shown here is derived from an EMBL/GenBank/DDBJ whole genome shotgun (WGS) entry which is preliminary data.</text>
</comment>